<dbReference type="AlphaFoldDB" id="A0AAV4SI56"/>
<dbReference type="EMBL" id="BPLR01009726">
    <property type="protein sequence ID" value="GIY34118.1"/>
    <property type="molecule type" value="Genomic_DNA"/>
</dbReference>
<comment type="caution">
    <text evidence="1">The sequence shown here is derived from an EMBL/GenBank/DDBJ whole genome shotgun (WGS) entry which is preliminary data.</text>
</comment>
<gene>
    <name evidence="1" type="ORF">CEXT_378781</name>
</gene>
<protein>
    <submittedName>
        <fullName evidence="1">Uncharacterized protein</fullName>
    </submittedName>
</protein>
<name>A0AAV4SI56_CAEEX</name>
<reference evidence="1 2" key="1">
    <citation type="submission" date="2021-06" db="EMBL/GenBank/DDBJ databases">
        <title>Caerostris extrusa draft genome.</title>
        <authorList>
            <person name="Kono N."/>
            <person name="Arakawa K."/>
        </authorList>
    </citation>
    <scope>NUCLEOTIDE SEQUENCE [LARGE SCALE GENOMIC DNA]</scope>
</reference>
<accession>A0AAV4SI56</accession>
<proteinExistence type="predicted"/>
<evidence type="ECO:0000313" key="1">
    <source>
        <dbReference type="EMBL" id="GIY34118.1"/>
    </source>
</evidence>
<dbReference type="Proteomes" id="UP001054945">
    <property type="component" value="Unassembled WGS sequence"/>
</dbReference>
<evidence type="ECO:0000313" key="2">
    <source>
        <dbReference type="Proteomes" id="UP001054945"/>
    </source>
</evidence>
<sequence>MPSFITLAESSLFSQLNNEPSRPRTPLSRAHEINRAAVVFQQRFTTIPSPTIKRCSHHQLSERHFAKEANSALSVIQGCFQNLPVKRLRESGVGCGAQTLAERLPPIRDEVTTCQHGRGGRGQKELSVNTTAKGKGAALSATFTFSQLLSGRSTHGSEPASQFCGSLSLTAWGDCLCSITRNF</sequence>
<organism evidence="1 2">
    <name type="scientific">Caerostris extrusa</name>
    <name type="common">Bark spider</name>
    <name type="synonym">Caerostris bankana</name>
    <dbReference type="NCBI Taxonomy" id="172846"/>
    <lineage>
        <taxon>Eukaryota</taxon>
        <taxon>Metazoa</taxon>
        <taxon>Ecdysozoa</taxon>
        <taxon>Arthropoda</taxon>
        <taxon>Chelicerata</taxon>
        <taxon>Arachnida</taxon>
        <taxon>Araneae</taxon>
        <taxon>Araneomorphae</taxon>
        <taxon>Entelegynae</taxon>
        <taxon>Araneoidea</taxon>
        <taxon>Araneidae</taxon>
        <taxon>Caerostris</taxon>
    </lineage>
</organism>
<keyword evidence="2" id="KW-1185">Reference proteome</keyword>